<proteinExistence type="inferred from homology"/>
<keyword evidence="2" id="KW-0645">Protease</keyword>
<keyword evidence="3" id="KW-0378">Hydrolase</keyword>
<dbReference type="InterPro" id="IPR041382">
    <property type="entry name" value="SH3_16"/>
</dbReference>
<dbReference type="EMBL" id="VFSU01000034">
    <property type="protein sequence ID" value="TPE58483.1"/>
    <property type="molecule type" value="Genomic_DNA"/>
</dbReference>
<dbReference type="InterPro" id="IPR051794">
    <property type="entry name" value="PG_Endopeptidase_C40"/>
</dbReference>
<dbReference type="Pfam" id="PF18348">
    <property type="entry name" value="SH3_16"/>
    <property type="match status" value="1"/>
</dbReference>
<reference evidence="7 8" key="1">
    <citation type="submission" date="2019-06" db="EMBL/GenBank/DDBJ databases">
        <authorList>
            <person name="Lee I."/>
            <person name="Jang G.I."/>
            <person name="Hwang C.Y."/>
        </authorList>
    </citation>
    <scope>NUCLEOTIDE SEQUENCE [LARGE SCALE GENOMIC DNA]</scope>
    <source>
        <strain evidence="7 8">PAMC 28131</strain>
    </source>
</reference>
<dbReference type="Proteomes" id="UP000319897">
    <property type="component" value="Unassembled WGS sequence"/>
</dbReference>
<dbReference type="AlphaFoldDB" id="A0A501XDQ1"/>
<accession>A0A501XDQ1</accession>
<evidence type="ECO:0000256" key="4">
    <source>
        <dbReference type="ARBA" id="ARBA00022807"/>
    </source>
</evidence>
<dbReference type="OrthoDB" id="9813368at2"/>
<name>A0A501XDQ1_9SPHN</name>
<evidence type="ECO:0000256" key="2">
    <source>
        <dbReference type="ARBA" id="ARBA00022670"/>
    </source>
</evidence>
<dbReference type="GO" id="GO:0008234">
    <property type="term" value="F:cysteine-type peptidase activity"/>
    <property type="evidence" value="ECO:0007669"/>
    <property type="project" value="UniProtKB-KW"/>
</dbReference>
<organism evidence="7 8">
    <name type="scientific">Sandaracinobacter neustonicus</name>
    <dbReference type="NCBI Taxonomy" id="1715348"/>
    <lineage>
        <taxon>Bacteria</taxon>
        <taxon>Pseudomonadati</taxon>
        <taxon>Pseudomonadota</taxon>
        <taxon>Alphaproteobacteria</taxon>
        <taxon>Sphingomonadales</taxon>
        <taxon>Sphingosinicellaceae</taxon>
        <taxon>Sandaracinobacter</taxon>
    </lineage>
</organism>
<evidence type="ECO:0000256" key="3">
    <source>
        <dbReference type="ARBA" id="ARBA00022801"/>
    </source>
</evidence>
<dbReference type="Gene3D" id="3.90.1720.10">
    <property type="entry name" value="endopeptidase domain like (from Nostoc punctiforme)"/>
    <property type="match status" value="1"/>
</dbReference>
<evidence type="ECO:0000256" key="1">
    <source>
        <dbReference type="ARBA" id="ARBA00007074"/>
    </source>
</evidence>
<comment type="caution">
    <text evidence="7">The sequence shown here is derived from an EMBL/GenBank/DDBJ whole genome shotgun (WGS) entry which is preliminary data.</text>
</comment>
<sequence length="303" mass="32833">MSLPRTLSRISGPRDAQPLGPLDPREHAWRDDLADIALAGRVAVPHYARPVEFRALRQTPVLSADRSSAVAVSELLPGERFAVLDSGHGHAWGFSVADHYVGHVALDALGPVDSSTATEGLIGPGDALLFREPGIKAEVAATLPLGSRLHWQEYDERFVRIVGGAMDGLFLHRRHLLPADGDPTLDWVEVALRFVGAPYRWGGRSRSGIDCSGLVQVSRQLAGLPCRRDTDMQFAGLTEDVPQGEARRGDLAWWPGHIGILLDRDTLLHANAHWMACRIEPLADVVARAGAGGGPAEPRVRRP</sequence>
<dbReference type="SUPFAM" id="SSF54001">
    <property type="entry name" value="Cysteine proteinases"/>
    <property type="match status" value="1"/>
</dbReference>
<dbReference type="RefSeq" id="WP_140929336.1">
    <property type="nucleotide sequence ID" value="NZ_VFSU01000034.1"/>
</dbReference>
<feature type="region of interest" description="Disordered" evidence="5">
    <location>
        <begin position="1"/>
        <end position="24"/>
    </location>
</feature>
<dbReference type="Pfam" id="PF00877">
    <property type="entry name" value="NLPC_P60"/>
    <property type="match status" value="1"/>
</dbReference>
<keyword evidence="8" id="KW-1185">Reference proteome</keyword>
<dbReference type="PANTHER" id="PTHR47359">
    <property type="entry name" value="PEPTIDOGLYCAN DL-ENDOPEPTIDASE CWLO"/>
    <property type="match status" value="1"/>
</dbReference>
<dbReference type="InterPro" id="IPR038765">
    <property type="entry name" value="Papain-like_cys_pep_sf"/>
</dbReference>
<protein>
    <submittedName>
        <fullName evidence="7">NlpC/P60 family protein</fullName>
    </submittedName>
</protein>
<feature type="domain" description="NlpC/P60" evidence="6">
    <location>
        <begin position="181"/>
        <end position="303"/>
    </location>
</feature>
<dbReference type="PANTHER" id="PTHR47359:SF3">
    <property type="entry name" value="NLP_P60 DOMAIN-CONTAINING PROTEIN-RELATED"/>
    <property type="match status" value="1"/>
</dbReference>
<gene>
    <name evidence="7" type="ORF">FJQ54_15520</name>
</gene>
<dbReference type="PROSITE" id="PS51935">
    <property type="entry name" value="NLPC_P60"/>
    <property type="match status" value="1"/>
</dbReference>
<evidence type="ECO:0000256" key="5">
    <source>
        <dbReference type="SAM" id="MobiDB-lite"/>
    </source>
</evidence>
<dbReference type="GO" id="GO:0006508">
    <property type="term" value="P:proteolysis"/>
    <property type="evidence" value="ECO:0007669"/>
    <property type="project" value="UniProtKB-KW"/>
</dbReference>
<evidence type="ECO:0000313" key="7">
    <source>
        <dbReference type="EMBL" id="TPE58483.1"/>
    </source>
</evidence>
<dbReference type="InterPro" id="IPR000064">
    <property type="entry name" value="NLP_P60_dom"/>
</dbReference>
<evidence type="ECO:0000313" key="8">
    <source>
        <dbReference type="Proteomes" id="UP000319897"/>
    </source>
</evidence>
<evidence type="ECO:0000259" key="6">
    <source>
        <dbReference type="PROSITE" id="PS51935"/>
    </source>
</evidence>
<comment type="similarity">
    <text evidence="1">Belongs to the peptidase C40 family.</text>
</comment>
<keyword evidence="4" id="KW-0788">Thiol protease</keyword>